<evidence type="ECO:0000259" key="3">
    <source>
        <dbReference type="Pfam" id="PF20570"/>
    </source>
</evidence>
<gene>
    <name evidence="4" type="ORF">FOY51_16950</name>
</gene>
<feature type="compositionally biased region" description="Low complexity" evidence="1">
    <location>
        <begin position="241"/>
        <end position="250"/>
    </location>
</feature>
<dbReference type="Proteomes" id="UP000322244">
    <property type="component" value="Unassembled WGS sequence"/>
</dbReference>
<comment type="caution">
    <text evidence="4">The sequence shown here is derived from an EMBL/GenBank/DDBJ whole genome shotgun (WGS) entry which is preliminary data.</text>
</comment>
<reference evidence="4 5" key="1">
    <citation type="submission" date="2019-07" db="EMBL/GenBank/DDBJ databases">
        <title>Rhodococcus cavernicolus sp. nov., isolated from a cave.</title>
        <authorList>
            <person name="Lee S.D."/>
        </authorList>
    </citation>
    <scope>NUCLEOTIDE SEQUENCE [LARGE SCALE GENOMIC DNA]</scope>
    <source>
        <strain evidence="4 5">C1-24</strain>
    </source>
</reference>
<proteinExistence type="predicted"/>
<dbReference type="OrthoDB" id="4774085at2"/>
<keyword evidence="2" id="KW-1133">Transmembrane helix</keyword>
<keyword evidence="2" id="KW-0812">Transmembrane</keyword>
<feature type="region of interest" description="Disordered" evidence="1">
    <location>
        <begin position="192"/>
        <end position="304"/>
    </location>
</feature>
<sequence length="304" mass="32586">MTFDARTKSPRRGRRSAGQYFIGAIIALALTASVVSLFFDSARLLRIGVVIAVWAALLGAFAMHKYRRDAAIDQAKARDLQTVYELQLEREISARREFELGVESRVRDELRPDAHELAGLRSELASLRNSLEMLFDGKLPVDRVALRADSTRVQELASGPYSSYQPAPSGLFVPDNGSPRFATPYDAPVTAETSIVPPDLGVPVVPEPAVQPESEPAQPEPVAAPEPVIAATVEPEPEPEPVILPEAAAGSRRRRRADSDDAANADRSKGGHSSGGRTVAEIMAGLQSESAAQSAGGGRRRSAD</sequence>
<feature type="transmembrane region" description="Helical" evidence="2">
    <location>
        <begin position="20"/>
        <end position="39"/>
    </location>
</feature>
<feature type="domain" description="DUF6779" evidence="3">
    <location>
        <begin position="45"/>
        <end position="152"/>
    </location>
</feature>
<keyword evidence="5" id="KW-1185">Reference proteome</keyword>
<name>A0A5A7SBU1_9NOCA</name>
<dbReference type="RefSeq" id="WP_149431426.1">
    <property type="nucleotide sequence ID" value="NZ_VLNY01000007.1"/>
</dbReference>
<accession>A0A5A7SBU1</accession>
<dbReference type="EMBL" id="VLNY01000007">
    <property type="protein sequence ID" value="KAA0022063.1"/>
    <property type="molecule type" value="Genomic_DNA"/>
</dbReference>
<feature type="compositionally biased region" description="Low complexity" evidence="1">
    <location>
        <begin position="202"/>
        <end position="217"/>
    </location>
</feature>
<keyword evidence="2" id="KW-0472">Membrane</keyword>
<evidence type="ECO:0000256" key="1">
    <source>
        <dbReference type="SAM" id="MobiDB-lite"/>
    </source>
</evidence>
<protein>
    <recommendedName>
        <fullName evidence="3">DUF6779 domain-containing protein</fullName>
    </recommendedName>
</protein>
<evidence type="ECO:0000313" key="4">
    <source>
        <dbReference type="EMBL" id="KAA0022063.1"/>
    </source>
</evidence>
<feature type="transmembrane region" description="Helical" evidence="2">
    <location>
        <begin position="45"/>
        <end position="63"/>
    </location>
</feature>
<organism evidence="4 5">
    <name type="scientific">Antrihabitans cavernicola</name>
    <dbReference type="NCBI Taxonomy" id="2495913"/>
    <lineage>
        <taxon>Bacteria</taxon>
        <taxon>Bacillati</taxon>
        <taxon>Actinomycetota</taxon>
        <taxon>Actinomycetes</taxon>
        <taxon>Mycobacteriales</taxon>
        <taxon>Nocardiaceae</taxon>
        <taxon>Antrihabitans</taxon>
    </lineage>
</organism>
<evidence type="ECO:0000313" key="5">
    <source>
        <dbReference type="Proteomes" id="UP000322244"/>
    </source>
</evidence>
<feature type="compositionally biased region" description="Low complexity" evidence="1">
    <location>
        <begin position="225"/>
        <end position="234"/>
    </location>
</feature>
<evidence type="ECO:0000256" key="2">
    <source>
        <dbReference type="SAM" id="Phobius"/>
    </source>
</evidence>
<dbReference type="AlphaFoldDB" id="A0A5A7SBU1"/>
<dbReference type="Pfam" id="PF20570">
    <property type="entry name" value="DUF6779"/>
    <property type="match status" value="1"/>
</dbReference>
<dbReference type="InterPro" id="IPR046706">
    <property type="entry name" value="DUF6779"/>
</dbReference>